<protein>
    <submittedName>
        <fullName evidence="3">Uncharacterized protein</fullName>
    </submittedName>
</protein>
<dbReference type="EMBL" id="CAVLEF010000011">
    <property type="protein sequence ID" value="CAK1549487.1"/>
    <property type="molecule type" value="Genomic_DNA"/>
</dbReference>
<organism evidence="3 4">
    <name type="scientific">Leptosia nina</name>
    <dbReference type="NCBI Taxonomy" id="320188"/>
    <lineage>
        <taxon>Eukaryota</taxon>
        <taxon>Metazoa</taxon>
        <taxon>Ecdysozoa</taxon>
        <taxon>Arthropoda</taxon>
        <taxon>Hexapoda</taxon>
        <taxon>Insecta</taxon>
        <taxon>Pterygota</taxon>
        <taxon>Neoptera</taxon>
        <taxon>Endopterygota</taxon>
        <taxon>Lepidoptera</taxon>
        <taxon>Glossata</taxon>
        <taxon>Ditrysia</taxon>
        <taxon>Papilionoidea</taxon>
        <taxon>Pieridae</taxon>
        <taxon>Pierinae</taxon>
        <taxon>Leptosia</taxon>
    </lineage>
</organism>
<feature type="compositionally biased region" description="Basic residues" evidence="2">
    <location>
        <begin position="231"/>
        <end position="248"/>
    </location>
</feature>
<evidence type="ECO:0000256" key="2">
    <source>
        <dbReference type="SAM" id="MobiDB-lite"/>
    </source>
</evidence>
<sequence>MQWDEADIVDTGDPAGRSALDARRGIEASLQVIEGVAKRSGNLKGTFVYALKKAVSAIRDNSQVLIQRTISEETRVLSAENQQLRERLEELTKKVDELQKSSGLPNMQELEASLLLKLGDRINARIEGLEPRLNPAPLLRPPLAADKAKKGKERAVRNPPVLPAVVTPVAPVVTAVDSRPEKVTRRGKEKKTDGPSRPLNPDTLEENWVTVAKKTKKKEDRTQPRTGPAPKPKKSPQAKSKPKPKLRMPRSSAVVITLTDEGKEKMTYSKRTVSEETRALRAENQRLREQLEQLARQVEDLQKSSRLPNNNMEEFEAGLLRKIGERINARFEGLEPRLNPAPRLRPPLAADGRSRDLPAAATARGQKKKGPRGSW</sequence>
<evidence type="ECO:0000313" key="3">
    <source>
        <dbReference type="EMBL" id="CAK1549487.1"/>
    </source>
</evidence>
<reference evidence="3 4" key="1">
    <citation type="submission" date="2023-11" db="EMBL/GenBank/DDBJ databases">
        <authorList>
            <person name="Okamura Y."/>
        </authorList>
    </citation>
    <scope>NUCLEOTIDE SEQUENCE [LARGE SCALE GENOMIC DNA]</scope>
</reference>
<keyword evidence="1" id="KW-0175">Coiled coil</keyword>
<comment type="caution">
    <text evidence="3">The sequence shown here is derived from an EMBL/GenBank/DDBJ whole genome shotgun (WGS) entry which is preliminary data.</text>
</comment>
<feature type="compositionally biased region" description="Low complexity" evidence="2">
    <location>
        <begin position="336"/>
        <end position="350"/>
    </location>
</feature>
<feature type="coiled-coil region" evidence="1">
    <location>
        <begin position="270"/>
        <end position="304"/>
    </location>
</feature>
<dbReference type="Proteomes" id="UP001497472">
    <property type="component" value="Unassembled WGS sequence"/>
</dbReference>
<dbReference type="AlphaFoldDB" id="A0AAV1JLM5"/>
<feature type="compositionally biased region" description="Basic and acidic residues" evidence="2">
    <location>
        <begin position="178"/>
        <end position="194"/>
    </location>
</feature>
<keyword evidence="4" id="KW-1185">Reference proteome</keyword>
<proteinExistence type="predicted"/>
<feature type="compositionally biased region" description="Basic residues" evidence="2">
    <location>
        <begin position="365"/>
        <end position="375"/>
    </location>
</feature>
<feature type="coiled-coil region" evidence="1">
    <location>
        <begin position="74"/>
        <end position="101"/>
    </location>
</feature>
<accession>A0AAV1JLM5</accession>
<name>A0AAV1JLM5_9NEOP</name>
<evidence type="ECO:0000313" key="4">
    <source>
        <dbReference type="Proteomes" id="UP001497472"/>
    </source>
</evidence>
<feature type="region of interest" description="Disordered" evidence="2">
    <location>
        <begin position="333"/>
        <end position="375"/>
    </location>
</feature>
<gene>
    <name evidence="3" type="ORF">LNINA_LOCUS8780</name>
</gene>
<feature type="region of interest" description="Disordered" evidence="2">
    <location>
        <begin position="177"/>
        <end position="250"/>
    </location>
</feature>
<evidence type="ECO:0000256" key="1">
    <source>
        <dbReference type="SAM" id="Coils"/>
    </source>
</evidence>